<evidence type="ECO:0000259" key="10">
    <source>
        <dbReference type="PROSITE" id="PS50850"/>
    </source>
</evidence>
<protein>
    <submittedName>
        <fullName evidence="11">Tetracycline resistance MFS efflux pump</fullName>
    </submittedName>
</protein>
<evidence type="ECO:0000256" key="4">
    <source>
        <dbReference type="ARBA" id="ARBA00022448"/>
    </source>
</evidence>
<comment type="function">
    <text evidence="1">Resistance to tetracycline by an active tetracycline efflux. This is an energy-dependent process that decreases the accumulation of the antibiotic in whole cells. This protein functions as a metal-tetracycline/H(+) antiporter.</text>
</comment>
<feature type="transmembrane region" description="Helical" evidence="9">
    <location>
        <begin position="286"/>
        <end position="303"/>
    </location>
</feature>
<proteinExistence type="inferred from homology"/>
<comment type="caution">
    <text evidence="11">The sequence shown here is derived from an EMBL/GenBank/DDBJ whole genome shotgun (WGS) entry which is preliminary data.</text>
</comment>
<keyword evidence="6 9" id="KW-1133">Transmembrane helix</keyword>
<dbReference type="AlphaFoldDB" id="A0A2A6M3Q0"/>
<dbReference type="PROSITE" id="PS00216">
    <property type="entry name" value="SUGAR_TRANSPORT_1"/>
    <property type="match status" value="1"/>
</dbReference>
<name>A0A2A6M3Q0_RHIFR</name>
<evidence type="ECO:0000313" key="12">
    <source>
        <dbReference type="Proteomes" id="UP000220353"/>
    </source>
</evidence>
<dbReference type="SUPFAM" id="SSF103473">
    <property type="entry name" value="MFS general substrate transporter"/>
    <property type="match status" value="1"/>
</dbReference>
<keyword evidence="5 9" id="KW-0812">Transmembrane</keyword>
<dbReference type="RefSeq" id="WP_037397664.1">
    <property type="nucleotide sequence ID" value="NZ_CP035040.1"/>
</dbReference>
<feature type="region of interest" description="Disordered" evidence="8">
    <location>
        <begin position="411"/>
        <end position="433"/>
    </location>
</feature>
<dbReference type="Gene3D" id="1.20.1250.20">
    <property type="entry name" value="MFS general substrate transporter like domains"/>
    <property type="match status" value="1"/>
</dbReference>
<feature type="transmembrane region" description="Helical" evidence="9">
    <location>
        <begin position="255"/>
        <end position="274"/>
    </location>
</feature>
<dbReference type="InterPro" id="IPR036259">
    <property type="entry name" value="MFS_trans_sf"/>
</dbReference>
<dbReference type="PANTHER" id="PTHR23504">
    <property type="entry name" value="MAJOR FACILITATOR SUPERFAMILY DOMAIN-CONTAINING PROTEIN 10"/>
    <property type="match status" value="1"/>
</dbReference>
<dbReference type="GO" id="GO:0016020">
    <property type="term" value="C:membrane"/>
    <property type="evidence" value="ECO:0007669"/>
    <property type="project" value="UniProtKB-SubCell"/>
</dbReference>
<evidence type="ECO:0000256" key="7">
    <source>
        <dbReference type="ARBA" id="ARBA00023136"/>
    </source>
</evidence>
<keyword evidence="7 9" id="KW-0472">Membrane</keyword>
<dbReference type="PROSITE" id="PS50850">
    <property type="entry name" value="MFS"/>
    <property type="match status" value="1"/>
</dbReference>
<dbReference type="Pfam" id="PF07690">
    <property type="entry name" value="MFS_1"/>
    <property type="match status" value="1"/>
</dbReference>
<dbReference type="PRINTS" id="PR01035">
    <property type="entry name" value="TCRTETA"/>
</dbReference>
<feature type="transmembrane region" description="Helical" evidence="9">
    <location>
        <begin position="110"/>
        <end position="127"/>
    </location>
</feature>
<comment type="subcellular location">
    <subcellularLocation>
        <location evidence="2">Membrane</location>
        <topology evidence="2">Multi-pass membrane protein</topology>
    </subcellularLocation>
</comment>
<evidence type="ECO:0000256" key="1">
    <source>
        <dbReference type="ARBA" id="ARBA00003279"/>
    </source>
</evidence>
<feature type="domain" description="Major facilitator superfamily (MFS) profile" evidence="10">
    <location>
        <begin position="10"/>
        <end position="404"/>
    </location>
</feature>
<feature type="transmembrane region" description="Helical" evidence="9">
    <location>
        <begin position="12"/>
        <end position="32"/>
    </location>
</feature>
<dbReference type="InterPro" id="IPR011701">
    <property type="entry name" value="MFS"/>
</dbReference>
<dbReference type="PANTHER" id="PTHR23504:SF15">
    <property type="entry name" value="MAJOR FACILITATOR SUPERFAMILY (MFS) PROFILE DOMAIN-CONTAINING PROTEIN"/>
    <property type="match status" value="1"/>
</dbReference>
<feature type="transmembrane region" description="Helical" evidence="9">
    <location>
        <begin position="139"/>
        <end position="161"/>
    </location>
</feature>
<evidence type="ECO:0000256" key="2">
    <source>
        <dbReference type="ARBA" id="ARBA00004141"/>
    </source>
</evidence>
<evidence type="ECO:0000256" key="5">
    <source>
        <dbReference type="ARBA" id="ARBA00022692"/>
    </source>
</evidence>
<dbReference type="GeneID" id="48973213"/>
<dbReference type="EMBL" id="NWTC01000003">
    <property type="protein sequence ID" value="PDT49180.1"/>
    <property type="molecule type" value="Genomic_DNA"/>
</dbReference>
<sequence>MLDKKFVRRGLFLVFLILLLDIMGIAIIVPVLPSYLQELTGANVGEAAIEGGWLLLVYSGMQFLFAPVIGNLSDRFGRRPILLASVLTFAIDNLICALATSYWMLFVGRILAGISGASFGTASAFIADVSDDSNRARNFGLIGIAFGTGFALGPVIGGLLGELGPRVPFYGAAALSFVNFAIGLFMLPETLHPANRRRFEWHRANPLGALKQMRSYPGIGWVGLVFFLYWLAHAVYPAVWSFVSSYRYGWSEGQIGLSLGIFGVGGALVMAVVLPRVVSQLGERRTATLGLVFTALGMAGYAAAWQGWMVYAVIVATALESLADPPLRSIASVHVPPSAQGELQGALTSISSITTILGPLLFTQIFALFTGPAAGYSFSGAPYAVAACLIVASLSVFLLRVRHVDAGAFQDAEPTSVNGPREQFVPQSQAPAD</sequence>
<keyword evidence="4" id="KW-0813">Transport</keyword>
<feature type="transmembrane region" description="Helical" evidence="9">
    <location>
        <begin position="381"/>
        <end position="399"/>
    </location>
</feature>
<evidence type="ECO:0000313" key="11">
    <source>
        <dbReference type="EMBL" id="PDT49180.1"/>
    </source>
</evidence>
<feature type="transmembrane region" description="Helical" evidence="9">
    <location>
        <begin position="167"/>
        <end position="187"/>
    </location>
</feature>
<dbReference type="Proteomes" id="UP000220353">
    <property type="component" value="Unassembled WGS sequence"/>
</dbReference>
<accession>A0A2A6M3Q0</accession>
<feature type="transmembrane region" description="Helical" evidence="9">
    <location>
        <begin position="219"/>
        <end position="243"/>
    </location>
</feature>
<dbReference type="InterPro" id="IPR005829">
    <property type="entry name" value="Sugar_transporter_CS"/>
</dbReference>
<dbReference type="InterPro" id="IPR020846">
    <property type="entry name" value="MFS_dom"/>
</dbReference>
<dbReference type="CDD" id="cd17388">
    <property type="entry name" value="MFS_TetA"/>
    <property type="match status" value="1"/>
</dbReference>
<dbReference type="GO" id="GO:0022857">
    <property type="term" value="F:transmembrane transporter activity"/>
    <property type="evidence" value="ECO:0007669"/>
    <property type="project" value="InterPro"/>
</dbReference>
<feature type="transmembrane region" description="Helical" evidence="9">
    <location>
        <begin position="81"/>
        <end position="104"/>
    </location>
</feature>
<comment type="similarity">
    <text evidence="3">Belongs to the major facilitator superfamily. TCR/Tet family.</text>
</comment>
<reference evidence="11 12" key="1">
    <citation type="submission" date="2017-09" db="EMBL/GenBank/DDBJ databases">
        <title>Comparative genomics of rhizobia isolated from Phaseolus vulgaris in China.</title>
        <authorList>
            <person name="Tong W."/>
        </authorList>
    </citation>
    <scope>NUCLEOTIDE SEQUENCE [LARGE SCALE GENOMIC DNA]</scope>
    <source>
        <strain evidence="11 12">PCH1</strain>
    </source>
</reference>
<evidence type="ECO:0000256" key="9">
    <source>
        <dbReference type="SAM" id="Phobius"/>
    </source>
</evidence>
<organism evidence="11 12">
    <name type="scientific">Rhizobium fredii</name>
    <name type="common">Sinorhizobium fredii</name>
    <dbReference type="NCBI Taxonomy" id="380"/>
    <lineage>
        <taxon>Bacteria</taxon>
        <taxon>Pseudomonadati</taxon>
        <taxon>Pseudomonadota</taxon>
        <taxon>Alphaproteobacteria</taxon>
        <taxon>Hyphomicrobiales</taxon>
        <taxon>Rhizobiaceae</taxon>
        <taxon>Sinorhizobium/Ensifer group</taxon>
        <taxon>Sinorhizobium</taxon>
    </lineage>
</organism>
<feature type="transmembrane region" description="Helical" evidence="9">
    <location>
        <begin position="52"/>
        <end position="69"/>
    </location>
</feature>
<evidence type="ECO:0000256" key="6">
    <source>
        <dbReference type="ARBA" id="ARBA00022989"/>
    </source>
</evidence>
<dbReference type="InterPro" id="IPR001958">
    <property type="entry name" value="Tet-R_TetA/multi-R_MdtG-like"/>
</dbReference>
<evidence type="ECO:0000256" key="3">
    <source>
        <dbReference type="ARBA" id="ARBA00007520"/>
    </source>
</evidence>
<feature type="transmembrane region" description="Helical" evidence="9">
    <location>
        <begin position="347"/>
        <end position="369"/>
    </location>
</feature>
<evidence type="ECO:0000256" key="8">
    <source>
        <dbReference type="SAM" id="MobiDB-lite"/>
    </source>
</evidence>
<gene>
    <name evidence="11" type="ORF">CO661_04670</name>
</gene>